<feature type="domain" description="DUF403" evidence="1">
    <location>
        <begin position="1"/>
        <end position="309"/>
    </location>
</feature>
<dbReference type="AlphaFoldDB" id="A0A2P8F8P1"/>
<dbReference type="PANTHER" id="PTHR34595:SF7">
    <property type="entry name" value="SLL1039 PROTEIN"/>
    <property type="match status" value="1"/>
</dbReference>
<dbReference type="PANTHER" id="PTHR34595">
    <property type="entry name" value="BLR5612 PROTEIN"/>
    <property type="match status" value="1"/>
</dbReference>
<dbReference type="Proteomes" id="UP000240418">
    <property type="component" value="Unassembled WGS sequence"/>
</dbReference>
<name>A0A2P8F8P1_9RHOB</name>
<evidence type="ECO:0000259" key="1">
    <source>
        <dbReference type="Pfam" id="PF04168"/>
    </source>
</evidence>
<dbReference type="InterPro" id="IPR007296">
    <property type="entry name" value="DUF403"/>
</dbReference>
<dbReference type="RefSeq" id="WP_106609419.1">
    <property type="nucleotide sequence ID" value="NZ_PYGJ01000012.1"/>
</dbReference>
<protein>
    <submittedName>
        <fullName evidence="2">Putative alpha-E superfamily protein</fullName>
    </submittedName>
</protein>
<evidence type="ECO:0000313" key="3">
    <source>
        <dbReference type="Proteomes" id="UP000240418"/>
    </source>
</evidence>
<sequence length="313" mass="35699">MLGKTAGGLYWMFRFLERSENTARLVEAGFRIALTRSKDPASEWKSVVTTAGVRNSYDAKYDSYLAANVVDFLLRDTTNPSSVISAIGQARTNARMVRTALTTEVWEAVNESWMGLKETLKKPVRETELPAILGEIRRHNALVRGAMQGTMLRNDIYDFTRIGMVLERADNTARIIDVKYYTLLPTASFVGSALDNVQWETILRSVSAHRSFRWLNGDEMTPAAVAEFLILDSRFPRSLSFCSRILEENLSYLAKDYGIRMPCHDLIDAQRDRLRQQTISTIFDEGLHEFITTFIRDNNAIGRQIEEDYRFIG</sequence>
<proteinExistence type="predicted"/>
<gene>
    <name evidence="2" type="ORF">CLV88_1123</name>
</gene>
<dbReference type="EMBL" id="PYGJ01000012">
    <property type="protein sequence ID" value="PSL18079.1"/>
    <property type="molecule type" value="Genomic_DNA"/>
</dbReference>
<keyword evidence="3" id="KW-1185">Reference proteome</keyword>
<dbReference type="InterPro" id="IPR051680">
    <property type="entry name" value="ATP-dep_Glu-Cys_Ligase-2"/>
</dbReference>
<comment type="caution">
    <text evidence="2">The sequence shown here is derived from an EMBL/GenBank/DDBJ whole genome shotgun (WGS) entry which is preliminary data.</text>
</comment>
<dbReference type="Pfam" id="PF04168">
    <property type="entry name" value="Alpha-E"/>
    <property type="match status" value="1"/>
</dbReference>
<dbReference type="OrthoDB" id="9803532at2"/>
<organism evidence="2 3">
    <name type="scientific">Shimia abyssi</name>
    <dbReference type="NCBI Taxonomy" id="1662395"/>
    <lineage>
        <taxon>Bacteria</taxon>
        <taxon>Pseudomonadati</taxon>
        <taxon>Pseudomonadota</taxon>
        <taxon>Alphaproteobacteria</taxon>
        <taxon>Rhodobacterales</taxon>
        <taxon>Roseobacteraceae</taxon>
    </lineage>
</organism>
<accession>A0A2P8F8P1</accession>
<reference evidence="2 3" key="1">
    <citation type="submission" date="2018-03" db="EMBL/GenBank/DDBJ databases">
        <title>Genomic Encyclopedia of Archaeal and Bacterial Type Strains, Phase II (KMG-II): from individual species to whole genera.</title>
        <authorList>
            <person name="Goeker M."/>
        </authorList>
    </citation>
    <scope>NUCLEOTIDE SEQUENCE [LARGE SCALE GENOMIC DNA]</scope>
    <source>
        <strain evidence="2 3">DSM 100673</strain>
    </source>
</reference>
<evidence type="ECO:0000313" key="2">
    <source>
        <dbReference type="EMBL" id="PSL18079.1"/>
    </source>
</evidence>